<dbReference type="PANTHER" id="PTHR46323:SF2">
    <property type="entry name" value="BETA-GALACTOSIDASE"/>
    <property type="match status" value="1"/>
</dbReference>
<evidence type="ECO:0000256" key="6">
    <source>
        <dbReference type="ARBA" id="ARBA00023295"/>
    </source>
</evidence>
<dbReference type="PROSITE" id="PS00719">
    <property type="entry name" value="GLYCOSYL_HYDROL_F2_1"/>
    <property type="match status" value="1"/>
</dbReference>
<dbReference type="EMBL" id="QQNA01000037">
    <property type="protein sequence ID" value="RDG38900.1"/>
    <property type="molecule type" value="Genomic_DNA"/>
</dbReference>
<comment type="similarity">
    <text evidence="2">Belongs to the glycosyl hydrolase 2 family.</text>
</comment>
<keyword evidence="6" id="KW-0326">Glycosidase</keyword>
<evidence type="ECO:0000256" key="5">
    <source>
        <dbReference type="ARBA" id="ARBA00022801"/>
    </source>
</evidence>
<dbReference type="SUPFAM" id="SSF49785">
    <property type="entry name" value="Galactose-binding domain-like"/>
    <property type="match status" value="1"/>
</dbReference>
<evidence type="ECO:0000313" key="9">
    <source>
        <dbReference type="EMBL" id="RDG38900.1"/>
    </source>
</evidence>
<dbReference type="InterPro" id="IPR008979">
    <property type="entry name" value="Galactose-bd-like_sf"/>
</dbReference>
<dbReference type="SUPFAM" id="SSF74650">
    <property type="entry name" value="Galactose mutarotase-like"/>
    <property type="match status" value="1"/>
</dbReference>
<dbReference type="InterPro" id="IPR006101">
    <property type="entry name" value="Glyco_hydro_2"/>
</dbReference>
<dbReference type="InterPro" id="IPR050347">
    <property type="entry name" value="Bact_Beta-galactosidase"/>
</dbReference>
<dbReference type="Pfam" id="PF02929">
    <property type="entry name" value="Bgal_small_N"/>
    <property type="match status" value="1"/>
</dbReference>
<dbReference type="Gene3D" id="2.60.40.10">
    <property type="entry name" value="Immunoglobulins"/>
    <property type="match status" value="2"/>
</dbReference>
<evidence type="ECO:0000256" key="1">
    <source>
        <dbReference type="ARBA" id="ARBA00001412"/>
    </source>
</evidence>
<proteinExistence type="inferred from homology"/>
<keyword evidence="10" id="KW-1185">Reference proteome</keyword>
<keyword evidence="5" id="KW-0378">Hydrolase</keyword>
<dbReference type="Gene3D" id="2.70.98.10">
    <property type="match status" value="1"/>
</dbReference>
<dbReference type="SUPFAM" id="SSF49303">
    <property type="entry name" value="beta-Galactosidase/glucuronidase domain"/>
    <property type="match status" value="2"/>
</dbReference>
<dbReference type="EC" id="3.2.1.23" evidence="3"/>
<dbReference type="PROSITE" id="PS00608">
    <property type="entry name" value="GLYCOSYL_HYDROL_F2_2"/>
    <property type="match status" value="1"/>
</dbReference>
<dbReference type="Pfam" id="PF02836">
    <property type="entry name" value="Glyco_hydro_2_C"/>
    <property type="match status" value="1"/>
</dbReference>
<dbReference type="InterPro" id="IPR006104">
    <property type="entry name" value="Glyco_hydro_2_N"/>
</dbReference>
<feature type="non-terminal residue" evidence="9">
    <location>
        <position position="1"/>
    </location>
</feature>
<evidence type="ECO:0000256" key="4">
    <source>
        <dbReference type="ARBA" id="ARBA00013303"/>
    </source>
</evidence>
<dbReference type="Pfam" id="PF16353">
    <property type="entry name" value="LacZ_4"/>
    <property type="match status" value="1"/>
</dbReference>
<gene>
    <name evidence="9" type="ORF">DVH02_06820</name>
</gene>
<comment type="caution">
    <text evidence="9">The sequence shown here is derived from an EMBL/GenBank/DDBJ whole genome shotgun (WGS) entry which is preliminary data.</text>
</comment>
<dbReference type="GO" id="GO:0030246">
    <property type="term" value="F:carbohydrate binding"/>
    <property type="evidence" value="ECO:0007669"/>
    <property type="project" value="InterPro"/>
</dbReference>
<reference evidence="9 10" key="1">
    <citation type="submission" date="2018-07" db="EMBL/GenBank/DDBJ databases">
        <title>Streptomyces species from bats.</title>
        <authorList>
            <person name="Dunlap C."/>
        </authorList>
    </citation>
    <scope>NUCLEOTIDE SEQUENCE [LARGE SCALE GENOMIC DNA]</scope>
    <source>
        <strain evidence="9 10">AC230</strain>
    </source>
</reference>
<dbReference type="SMART" id="SM01038">
    <property type="entry name" value="Bgal_small_N"/>
    <property type="match status" value="1"/>
</dbReference>
<dbReference type="InterPro" id="IPR023230">
    <property type="entry name" value="Glyco_hydro_2_CS"/>
</dbReference>
<evidence type="ECO:0000256" key="7">
    <source>
        <dbReference type="ARBA" id="ARBA00032230"/>
    </source>
</evidence>
<evidence type="ECO:0000256" key="2">
    <source>
        <dbReference type="ARBA" id="ARBA00007401"/>
    </source>
</evidence>
<dbReference type="PRINTS" id="PR00132">
    <property type="entry name" value="GLHYDRLASE2"/>
</dbReference>
<accession>A0A370BAS7</accession>
<dbReference type="Proteomes" id="UP000253741">
    <property type="component" value="Unassembled WGS sequence"/>
</dbReference>
<dbReference type="Pfam" id="PF02837">
    <property type="entry name" value="Glyco_hydro_2_N"/>
    <property type="match status" value="1"/>
</dbReference>
<dbReference type="OrthoDB" id="9762066at2"/>
<protein>
    <recommendedName>
        <fullName evidence="4">Beta-galactosidase</fullName>
        <ecNumber evidence="3">3.2.1.23</ecNumber>
    </recommendedName>
    <alternativeName>
        <fullName evidence="7">Lactase</fullName>
    </alternativeName>
</protein>
<dbReference type="SUPFAM" id="SSF51445">
    <property type="entry name" value="(Trans)glycosidases"/>
    <property type="match status" value="1"/>
</dbReference>
<feature type="domain" description="Beta galactosidase small chain/" evidence="8">
    <location>
        <begin position="541"/>
        <end position="807"/>
    </location>
</feature>
<dbReference type="GO" id="GO:0005990">
    <property type="term" value="P:lactose catabolic process"/>
    <property type="evidence" value="ECO:0007669"/>
    <property type="project" value="TreeGrafter"/>
</dbReference>
<name>A0A370BAS7_9ACTN</name>
<dbReference type="InterPro" id="IPR011013">
    <property type="entry name" value="Gal_mutarotase_sf_dom"/>
</dbReference>
<sequence length="811" mass="89477">GRNVLAVRVHQWSAGSYLEDQDMWWMSGIFRSVALLHRPLDGVGDVFVHADYDHTRGEGVLRVDAEATGRITVAELGLDLAVGERARVPVEPWTAETPRLYDVELTTAGERVRLRVGFRTVVVEEGLLKVNGTPILLRGVNRHEWDPDTGRTLSAETMRHDIELMKRHNVNAVRTSHYPPDARFLDLCDELGLWVVDECDLETHGFFLTGWRDNPSADPRWREAYLDRMSRMVERDKNHASVIMWSLGNEAGTGDNLRAMADWSHERDPGRPVHYEGDWDSGYVDVYSRMYADHEETDRIGRRAEEPTKDPALDEHRRALPFILCEYAHAMGNGPGGLSEYQRLFEQHPRLQGGFVWEWIDHGIRRRTPDGREFFAYGGDFGEVVHDGNFVADGLVFPDRTPSPGLHEFKKVVEPVTVRIDPHARTVSVRSTLDFADTGQLRFHWRLEDDGVARAGGELAAPVVAPGGTAVLPWPAELAGAAGAAADGERWLTVSARLAEDEAWAPADHEVAWGQALLTPAAPAPAPGRSARPAEREALITLGEGVFDAWTGRLVRIGDLAVEGPRLDLWRAPTDNDLRGWKGSVADQWRQAGLDRLEHKVLSVGTGDEGLTVTTRVAAAGTDAAMMAVYRWSAPEDRPGTLRLTLEVRPVGSWDLPLPRLGLRAAVPGTLDTVGWFGGGPHEAYPDTRTAARIGRFAASLDDLQTPYLFPQENGSRTGVRWALLTDRTGGAGLRISGPVPFALAARPWTSEDLDAARHPTDLVRRDTVQLSLDAALQGIGSASCGPGVLPEYRLFAGPATFTLDWETVTD</sequence>
<dbReference type="InterPro" id="IPR032312">
    <property type="entry name" value="LacZ_4"/>
</dbReference>
<dbReference type="GO" id="GO:0004565">
    <property type="term" value="F:beta-galactosidase activity"/>
    <property type="evidence" value="ECO:0007669"/>
    <property type="project" value="UniProtKB-EC"/>
</dbReference>
<dbReference type="InterPro" id="IPR036156">
    <property type="entry name" value="Beta-gal/glucu_dom_sf"/>
</dbReference>
<dbReference type="InterPro" id="IPR023232">
    <property type="entry name" value="Glyco_hydro_2_AS"/>
</dbReference>
<dbReference type="InterPro" id="IPR006103">
    <property type="entry name" value="Glyco_hydro_2_cat"/>
</dbReference>
<dbReference type="InterPro" id="IPR013783">
    <property type="entry name" value="Ig-like_fold"/>
</dbReference>
<dbReference type="AlphaFoldDB" id="A0A370BAS7"/>
<evidence type="ECO:0000313" key="10">
    <source>
        <dbReference type="Proteomes" id="UP000253741"/>
    </source>
</evidence>
<dbReference type="Gene3D" id="2.60.120.260">
    <property type="entry name" value="Galactose-binding domain-like"/>
    <property type="match status" value="1"/>
</dbReference>
<dbReference type="RefSeq" id="WP_114622791.1">
    <property type="nucleotide sequence ID" value="NZ_QQNA01000037.1"/>
</dbReference>
<dbReference type="InterPro" id="IPR017853">
    <property type="entry name" value="GH"/>
</dbReference>
<evidence type="ECO:0000256" key="3">
    <source>
        <dbReference type="ARBA" id="ARBA00012756"/>
    </source>
</evidence>
<dbReference type="InterPro" id="IPR014718">
    <property type="entry name" value="GH-type_carb-bd"/>
</dbReference>
<organism evidence="9 10">
    <name type="scientific">Streptomyces corynorhini</name>
    <dbReference type="NCBI Taxonomy" id="2282652"/>
    <lineage>
        <taxon>Bacteria</taxon>
        <taxon>Bacillati</taxon>
        <taxon>Actinomycetota</taxon>
        <taxon>Actinomycetes</taxon>
        <taxon>Kitasatosporales</taxon>
        <taxon>Streptomycetaceae</taxon>
        <taxon>Streptomyces</taxon>
    </lineage>
</organism>
<dbReference type="InterPro" id="IPR004199">
    <property type="entry name" value="B-gal_small/dom_5"/>
</dbReference>
<evidence type="ECO:0000259" key="8">
    <source>
        <dbReference type="SMART" id="SM01038"/>
    </source>
</evidence>
<dbReference type="Gene3D" id="3.20.20.80">
    <property type="entry name" value="Glycosidases"/>
    <property type="match status" value="1"/>
</dbReference>
<dbReference type="PANTHER" id="PTHR46323">
    <property type="entry name" value="BETA-GALACTOSIDASE"/>
    <property type="match status" value="1"/>
</dbReference>
<dbReference type="GO" id="GO:0009341">
    <property type="term" value="C:beta-galactosidase complex"/>
    <property type="evidence" value="ECO:0007669"/>
    <property type="project" value="InterPro"/>
</dbReference>
<comment type="catalytic activity">
    <reaction evidence="1">
        <text>Hydrolysis of terminal non-reducing beta-D-galactose residues in beta-D-galactosides.</text>
        <dbReference type="EC" id="3.2.1.23"/>
    </reaction>
</comment>